<protein>
    <submittedName>
        <fullName evidence="2">Uncharacterized protein</fullName>
    </submittedName>
</protein>
<sequence>MGRLPTGNRQYQIEHVWNVHHEITRLALIGMKSVDIAHTLNISPVTVSYTLNSTIVRRQLDIMRAARDVDALEVSRNIKNLAPRAVKVLEELMECELPNIKLSSAKDVLDRAGFPAVKEVNINTGRTYLTKDEIEDIKARARHIGLTVVPTESIIDVGDEHGQSELGNSQGG</sequence>
<dbReference type="AlphaFoldDB" id="A0A6M3KLP7"/>
<dbReference type="EMBL" id="MT141565">
    <property type="protein sequence ID" value="QJA67052.1"/>
    <property type="molecule type" value="Genomic_DNA"/>
</dbReference>
<gene>
    <name evidence="2" type="ORF">MM415A00328_0004</name>
    <name evidence="1" type="ORF">MM415B00308_0030</name>
</gene>
<accession>A0A6M3KLP7</accession>
<proteinExistence type="predicted"/>
<evidence type="ECO:0000313" key="1">
    <source>
        <dbReference type="EMBL" id="QJA67052.1"/>
    </source>
</evidence>
<name>A0A6M3KLP7_9ZZZZ</name>
<dbReference type="EMBL" id="MT142501">
    <property type="protein sequence ID" value="QJA82986.1"/>
    <property type="molecule type" value="Genomic_DNA"/>
</dbReference>
<evidence type="ECO:0000313" key="2">
    <source>
        <dbReference type="EMBL" id="QJA82986.1"/>
    </source>
</evidence>
<reference evidence="2" key="1">
    <citation type="submission" date="2020-03" db="EMBL/GenBank/DDBJ databases">
        <title>The deep terrestrial virosphere.</title>
        <authorList>
            <person name="Holmfeldt K."/>
            <person name="Nilsson E."/>
            <person name="Simone D."/>
            <person name="Lopez-Fernandez M."/>
            <person name="Wu X."/>
            <person name="de Brujin I."/>
            <person name="Lundin D."/>
            <person name="Andersson A."/>
            <person name="Bertilsson S."/>
            <person name="Dopson M."/>
        </authorList>
    </citation>
    <scope>NUCLEOTIDE SEQUENCE</scope>
    <source>
        <strain evidence="2">MM415A00328</strain>
        <strain evidence="1">MM415B00308</strain>
    </source>
</reference>
<organism evidence="2">
    <name type="scientific">viral metagenome</name>
    <dbReference type="NCBI Taxonomy" id="1070528"/>
    <lineage>
        <taxon>unclassified sequences</taxon>
        <taxon>metagenomes</taxon>
        <taxon>organismal metagenomes</taxon>
    </lineage>
</organism>